<dbReference type="InParanoid" id="K3Y172"/>
<dbReference type="Proteomes" id="UP000004995">
    <property type="component" value="Unassembled WGS sequence"/>
</dbReference>
<evidence type="ECO:0000313" key="2">
    <source>
        <dbReference type="Proteomes" id="UP000004995"/>
    </source>
</evidence>
<proteinExistence type="predicted"/>
<dbReference type="HOGENOM" id="CLU_2890076_0_0_1"/>
<sequence>MESFQVTGPHVRFPPKFFWIKSFYKNFEGWENVPSFIPKDNIVKIPIGLESYNIPIRILCKGA</sequence>
<organism evidence="1 2">
    <name type="scientific">Setaria italica</name>
    <name type="common">Foxtail millet</name>
    <name type="synonym">Panicum italicum</name>
    <dbReference type="NCBI Taxonomy" id="4555"/>
    <lineage>
        <taxon>Eukaryota</taxon>
        <taxon>Viridiplantae</taxon>
        <taxon>Streptophyta</taxon>
        <taxon>Embryophyta</taxon>
        <taxon>Tracheophyta</taxon>
        <taxon>Spermatophyta</taxon>
        <taxon>Magnoliopsida</taxon>
        <taxon>Liliopsida</taxon>
        <taxon>Poales</taxon>
        <taxon>Poaceae</taxon>
        <taxon>PACMAD clade</taxon>
        <taxon>Panicoideae</taxon>
        <taxon>Panicodae</taxon>
        <taxon>Paniceae</taxon>
        <taxon>Cenchrinae</taxon>
        <taxon>Setaria</taxon>
    </lineage>
</organism>
<dbReference type="Gramene" id="KQL12177">
    <property type="protein sequence ID" value="KQL12177"/>
    <property type="gene ID" value="SETIT_007934mg"/>
</dbReference>
<accession>K3Y172</accession>
<reference evidence="2" key="1">
    <citation type="journal article" date="2012" name="Nat. Biotechnol.">
        <title>Reference genome sequence of the model plant Setaria.</title>
        <authorList>
            <person name="Bennetzen J.L."/>
            <person name="Schmutz J."/>
            <person name="Wang H."/>
            <person name="Percifield R."/>
            <person name="Hawkins J."/>
            <person name="Pontaroli A.C."/>
            <person name="Estep M."/>
            <person name="Feng L."/>
            <person name="Vaughn J.N."/>
            <person name="Grimwood J."/>
            <person name="Jenkins J."/>
            <person name="Barry K."/>
            <person name="Lindquist E."/>
            <person name="Hellsten U."/>
            <person name="Deshpande S."/>
            <person name="Wang X."/>
            <person name="Wu X."/>
            <person name="Mitros T."/>
            <person name="Triplett J."/>
            <person name="Yang X."/>
            <person name="Ye C.Y."/>
            <person name="Mauro-Herrera M."/>
            <person name="Wang L."/>
            <person name="Li P."/>
            <person name="Sharma M."/>
            <person name="Sharma R."/>
            <person name="Ronald P.C."/>
            <person name="Panaud O."/>
            <person name="Kellogg E.A."/>
            <person name="Brutnell T.P."/>
            <person name="Doust A.N."/>
            <person name="Tuskan G.A."/>
            <person name="Rokhsar D."/>
            <person name="Devos K.M."/>
        </authorList>
    </citation>
    <scope>NUCLEOTIDE SEQUENCE [LARGE SCALE GENOMIC DNA]</scope>
    <source>
        <strain evidence="2">cv. Yugu1</strain>
    </source>
</reference>
<protein>
    <submittedName>
        <fullName evidence="1">Uncharacterized protein</fullName>
    </submittedName>
</protein>
<keyword evidence="2" id="KW-1185">Reference proteome</keyword>
<name>K3Y172_SETIT</name>
<reference evidence="1" key="2">
    <citation type="submission" date="2018-08" db="UniProtKB">
        <authorList>
            <consortium name="EnsemblPlants"/>
        </authorList>
    </citation>
    <scope>IDENTIFICATION</scope>
    <source>
        <strain evidence="1">Yugu1</strain>
    </source>
</reference>
<evidence type="ECO:0000313" key="1">
    <source>
        <dbReference type="EnsemblPlants" id="KQL12177"/>
    </source>
</evidence>
<dbReference type="AlphaFoldDB" id="K3Y172"/>
<dbReference type="EnsemblPlants" id="KQL12177">
    <property type="protein sequence ID" value="KQL12177"/>
    <property type="gene ID" value="SETIT_007934mg"/>
</dbReference>
<dbReference type="EMBL" id="AGNK02002703">
    <property type="status" value="NOT_ANNOTATED_CDS"/>
    <property type="molecule type" value="Genomic_DNA"/>
</dbReference>